<keyword evidence="1" id="KW-1133">Transmembrane helix</keyword>
<evidence type="ECO:0000313" key="3">
    <source>
        <dbReference type="Proteomes" id="UP001058271"/>
    </source>
</evidence>
<name>A0ABY5Z847_9ACTN</name>
<evidence type="ECO:0008006" key="4">
    <source>
        <dbReference type="Google" id="ProtNLM"/>
    </source>
</evidence>
<protein>
    <recommendedName>
        <fullName evidence="4">Secreted protein</fullName>
    </recommendedName>
</protein>
<dbReference type="Proteomes" id="UP001058271">
    <property type="component" value="Chromosome"/>
</dbReference>
<sequence>MQRLWRIVLVSTVVIVGGTAVVLGVLYSVGAFAEQGRFKAVPGCAVLDAATVAPVLPSAQFEASGGNCTATDGATQINVGFTLVSKQGRVGGPELASRSLDAVTVAGGGTERLRGVGDQAIRQRTEAIGRPQIITMRVSNLIVVVSVANLNGGDLPAAVDDGLVRVAKALAARLTG</sequence>
<dbReference type="RefSeq" id="WP_260727087.1">
    <property type="nucleotide sequence ID" value="NZ_BAAABS010000033.1"/>
</dbReference>
<reference evidence="2" key="1">
    <citation type="submission" date="2021-04" db="EMBL/GenBank/DDBJ databases">
        <title>Biosynthetic gene clusters of Dactylosporangioum roseum.</title>
        <authorList>
            <person name="Hartkoorn R.C."/>
            <person name="Beaudoing E."/>
            <person name="Hot D."/>
            <person name="Moureu S."/>
        </authorList>
    </citation>
    <scope>NUCLEOTIDE SEQUENCE</scope>
    <source>
        <strain evidence="2">NRRL B-16295</strain>
    </source>
</reference>
<keyword evidence="1" id="KW-0472">Membrane</keyword>
<evidence type="ECO:0000313" key="2">
    <source>
        <dbReference type="EMBL" id="UWZ37726.1"/>
    </source>
</evidence>
<dbReference type="EMBL" id="CP073721">
    <property type="protein sequence ID" value="UWZ37726.1"/>
    <property type="molecule type" value="Genomic_DNA"/>
</dbReference>
<feature type="transmembrane region" description="Helical" evidence="1">
    <location>
        <begin position="7"/>
        <end position="29"/>
    </location>
</feature>
<organism evidence="2 3">
    <name type="scientific">Dactylosporangium roseum</name>
    <dbReference type="NCBI Taxonomy" id="47989"/>
    <lineage>
        <taxon>Bacteria</taxon>
        <taxon>Bacillati</taxon>
        <taxon>Actinomycetota</taxon>
        <taxon>Actinomycetes</taxon>
        <taxon>Micromonosporales</taxon>
        <taxon>Micromonosporaceae</taxon>
        <taxon>Dactylosporangium</taxon>
    </lineage>
</organism>
<evidence type="ECO:0000256" key="1">
    <source>
        <dbReference type="SAM" id="Phobius"/>
    </source>
</evidence>
<keyword evidence="1" id="KW-0812">Transmembrane</keyword>
<keyword evidence="3" id="KW-1185">Reference proteome</keyword>
<proteinExistence type="predicted"/>
<gene>
    <name evidence="2" type="ORF">Drose_05500</name>
</gene>
<accession>A0ABY5Z847</accession>